<evidence type="ECO:0000313" key="2">
    <source>
        <dbReference type="Proteomes" id="UP000024635"/>
    </source>
</evidence>
<protein>
    <submittedName>
        <fullName evidence="1">Uncharacterized protein</fullName>
    </submittedName>
</protein>
<reference evidence="2" key="1">
    <citation type="journal article" date="2015" name="Nat. Genet.">
        <title>The genome and transcriptome of the zoonotic hookworm Ancylostoma ceylanicum identify infection-specific gene families.</title>
        <authorList>
            <person name="Schwarz E.M."/>
            <person name="Hu Y."/>
            <person name="Antoshechkin I."/>
            <person name="Miller M.M."/>
            <person name="Sternberg P.W."/>
            <person name="Aroian R.V."/>
        </authorList>
    </citation>
    <scope>NUCLEOTIDE SEQUENCE</scope>
    <source>
        <strain evidence="2">HY135</strain>
    </source>
</reference>
<dbReference type="AlphaFoldDB" id="A0A016VDE2"/>
<comment type="caution">
    <text evidence="1">The sequence shown here is derived from an EMBL/GenBank/DDBJ whole genome shotgun (WGS) entry which is preliminary data.</text>
</comment>
<evidence type="ECO:0000313" key="1">
    <source>
        <dbReference type="EMBL" id="EYC24763.1"/>
    </source>
</evidence>
<name>A0A016VDE2_9BILA</name>
<proteinExistence type="predicted"/>
<keyword evidence="2" id="KW-1185">Reference proteome</keyword>
<dbReference type="OrthoDB" id="5821992at2759"/>
<organism evidence="1 2">
    <name type="scientific">Ancylostoma ceylanicum</name>
    <dbReference type="NCBI Taxonomy" id="53326"/>
    <lineage>
        <taxon>Eukaryota</taxon>
        <taxon>Metazoa</taxon>
        <taxon>Ecdysozoa</taxon>
        <taxon>Nematoda</taxon>
        <taxon>Chromadorea</taxon>
        <taxon>Rhabditida</taxon>
        <taxon>Rhabditina</taxon>
        <taxon>Rhabditomorpha</taxon>
        <taxon>Strongyloidea</taxon>
        <taxon>Ancylostomatidae</taxon>
        <taxon>Ancylostomatinae</taxon>
        <taxon>Ancylostoma</taxon>
    </lineage>
</organism>
<accession>A0A016VDE2</accession>
<dbReference type="EMBL" id="JARK01001349">
    <property type="protein sequence ID" value="EYC24763.1"/>
    <property type="molecule type" value="Genomic_DNA"/>
</dbReference>
<gene>
    <name evidence="1" type="primary">Acey_s0013.g2096</name>
    <name evidence="1" type="ORF">Y032_0013g2096</name>
</gene>
<dbReference type="Proteomes" id="UP000024635">
    <property type="component" value="Unassembled WGS sequence"/>
</dbReference>
<sequence length="116" mass="13610">MELDEDISYAQVMRTDAYLASLQVPKFRCDRTDKEQLKIHLLCSMLCCPRQIEEDETVSAEKVNKNMWWLTSFVFLRRVLPDVSRNFLNLYTVGRIATNDDRAESERIYKNLVSLG</sequence>